<gene>
    <name evidence="6" type="ORF">ACFO3I_14820</name>
</gene>
<dbReference type="RefSeq" id="WP_377335197.1">
    <property type="nucleotide sequence ID" value="NZ_JBHSGB010000013.1"/>
</dbReference>
<keyword evidence="2" id="KW-0805">Transcription regulation</keyword>
<accession>A0ABV9JPW8</accession>
<dbReference type="Gene3D" id="3.40.190.290">
    <property type="match status" value="1"/>
</dbReference>
<organism evidence="6 7">
    <name type="scientific">Rheinheimera marina</name>
    <dbReference type="NCBI Taxonomy" id="1774958"/>
    <lineage>
        <taxon>Bacteria</taxon>
        <taxon>Pseudomonadati</taxon>
        <taxon>Pseudomonadota</taxon>
        <taxon>Gammaproteobacteria</taxon>
        <taxon>Chromatiales</taxon>
        <taxon>Chromatiaceae</taxon>
        <taxon>Rheinheimera</taxon>
    </lineage>
</organism>
<dbReference type="Proteomes" id="UP001595962">
    <property type="component" value="Unassembled WGS sequence"/>
</dbReference>
<comment type="caution">
    <text evidence="6">The sequence shown here is derived from an EMBL/GenBank/DDBJ whole genome shotgun (WGS) entry which is preliminary data.</text>
</comment>
<comment type="similarity">
    <text evidence="1">Belongs to the LysR transcriptional regulatory family.</text>
</comment>
<feature type="domain" description="HTH lysR-type" evidence="5">
    <location>
        <begin position="37"/>
        <end position="94"/>
    </location>
</feature>
<protein>
    <submittedName>
        <fullName evidence="6">LysR family transcriptional regulator</fullName>
    </submittedName>
</protein>
<dbReference type="SUPFAM" id="SSF53850">
    <property type="entry name" value="Periplasmic binding protein-like II"/>
    <property type="match status" value="1"/>
</dbReference>
<reference evidence="7" key="1">
    <citation type="journal article" date="2019" name="Int. J. Syst. Evol. Microbiol.">
        <title>The Global Catalogue of Microorganisms (GCM) 10K type strain sequencing project: providing services to taxonomists for standard genome sequencing and annotation.</title>
        <authorList>
            <consortium name="The Broad Institute Genomics Platform"/>
            <consortium name="The Broad Institute Genome Sequencing Center for Infectious Disease"/>
            <person name="Wu L."/>
            <person name="Ma J."/>
        </authorList>
    </citation>
    <scope>NUCLEOTIDE SEQUENCE [LARGE SCALE GENOMIC DNA]</scope>
    <source>
        <strain evidence="7">DT28</strain>
    </source>
</reference>
<name>A0ABV9JPW8_9GAMM</name>
<dbReference type="InterPro" id="IPR000847">
    <property type="entry name" value="LysR_HTH_N"/>
</dbReference>
<dbReference type="Pfam" id="PF03466">
    <property type="entry name" value="LysR_substrate"/>
    <property type="match status" value="1"/>
</dbReference>
<evidence type="ECO:0000256" key="1">
    <source>
        <dbReference type="ARBA" id="ARBA00009437"/>
    </source>
</evidence>
<keyword evidence="7" id="KW-1185">Reference proteome</keyword>
<dbReference type="Gene3D" id="1.10.10.10">
    <property type="entry name" value="Winged helix-like DNA-binding domain superfamily/Winged helix DNA-binding domain"/>
    <property type="match status" value="1"/>
</dbReference>
<dbReference type="PANTHER" id="PTHR30126">
    <property type="entry name" value="HTH-TYPE TRANSCRIPTIONAL REGULATOR"/>
    <property type="match status" value="1"/>
</dbReference>
<dbReference type="InterPro" id="IPR005119">
    <property type="entry name" value="LysR_subst-bd"/>
</dbReference>
<dbReference type="SUPFAM" id="SSF46785">
    <property type="entry name" value="Winged helix' DNA-binding domain"/>
    <property type="match status" value="1"/>
</dbReference>
<sequence length="332" mass="36604">MMIYASLRLLFYKYIIIVIHSEFTEQKSEPQMQVQDLDLRLLRIFATIVECGGLSAAESRLNIGRSTISTHLSDLEVRLGMTLCKRGRSGFELTDAGRVTYQASLQLLQQCDTFAATVAGSKHTLSGRVTIAIVDTLISDPRCGVAKAIAALKNKSSNLQFDIHVCEAREVETAVANGRSLVGIGVSRHHIRGLHYQPLHPETNYLYCASGHPLFDCAAKDSSKLLAQAEVITSNYMRDKEIRNDGLNYQNSASAYHDEGIAHLILSGKFIGYLPEHYASYWVEKGLFRAIQPEKYSYQIPVVLITSKSNSSSPLAQAMISALQNSSPGSSE</sequence>
<dbReference type="Pfam" id="PF00126">
    <property type="entry name" value="HTH_1"/>
    <property type="match status" value="1"/>
</dbReference>
<keyword evidence="3" id="KW-0238">DNA-binding</keyword>
<dbReference type="InterPro" id="IPR036388">
    <property type="entry name" value="WH-like_DNA-bd_sf"/>
</dbReference>
<dbReference type="PANTHER" id="PTHR30126:SF98">
    <property type="entry name" value="HTH-TYPE TRANSCRIPTIONAL ACTIVATOR BAUR"/>
    <property type="match status" value="1"/>
</dbReference>
<dbReference type="InterPro" id="IPR036390">
    <property type="entry name" value="WH_DNA-bd_sf"/>
</dbReference>
<dbReference type="EMBL" id="JBHSGB010000013">
    <property type="protein sequence ID" value="MFC4656287.1"/>
    <property type="molecule type" value="Genomic_DNA"/>
</dbReference>
<dbReference type="PROSITE" id="PS50931">
    <property type="entry name" value="HTH_LYSR"/>
    <property type="match status" value="1"/>
</dbReference>
<evidence type="ECO:0000256" key="2">
    <source>
        <dbReference type="ARBA" id="ARBA00023015"/>
    </source>
</evidence>
<proteinExistence type="inferred from homology"/>
<keyword evidence="4" id="KW-0804">Transcription</keyword>
<evidence type="ECO:0000313" key="7">
    <source>
        <dbReference type="Proteomes" id="UP001595962"/>
    </source>
</evidence>
<evidence type="ECO:0000259" key="5">
    <source>
        <dbReference type="PROSITE" id="PS50931"/>
    </source>
</evidence>
<evidence type="ECO:0000313" key="6">
    <source>
        <dbReference type="EMBL" id="MFC4656287.1"/>
    </source>
</evidence>
<evidence type="ECO:0000256" key="3">
    <source>
        <dbReference type="ARBA" id="ARBA00023125"/>
    </source>
</evidence>
<evidence type="ECO:0000256" key="4">
    <source>
        <dbReference type="ARBA" id="ARBA00023163"/>
    </source>
</evidence>
<dbReference type="CDD" id="cd05466">
    <property type="entry name" value="PBP2_LTTR_substrate"/>
    <property type="match status" value="1"/>
</dbReference>